<dbReference type="Pfam" id="PF00753">
    <property type="entry name" value="Lactamase_B"/>
    <property type="match status" value="1"/>
</dbReference>
<evidence type="ECO:0000259" key="6">
    <source>
        <dbReference type="SMART" id="SM00849"/>
    </source>
</evidence>
<evidence type="ECO:0000256" key="3">
    <source>
        <dbReference type="ARBA" id="ARBA00022723"/>
    </source>
</evidence>
<organism evidence="7 8">
    <name type="scientific">Cladosporium halotolerans</name>
    <dbReference type="NCBI Taxonomy" id="1052096"/>
    <lineage>
        <taxon>Eukaryota</taxon>
        <taxon>Fungi</taxon>
        <taxon>Dikarya</taxon>
        <taxon>Ascomycota</taxon>
        <taxon>Pezizomycotina</taxon>
        <taxon>Dothideomycetes</taxon>
        <taxon>Dothideomycetidae</taxon>
        <taxon>Cladosporiales</taxon>
        <taxon>Cladosporiaceae</taxon>
        <taxon>Cladosporium</taxon>
    </lineage>
</organism>
<dbReference type="PANTHER" id="PTHR42978:SF2">
    <property type="entry name" value="102 KBASES UNSTABLE REGION: FROM 1 TO 119443"/>
    <property type="match status" value="1"/>
</dbReference>
<keyword evidence="3" id="KW-0479">Metal-binding</keyword>
<dbReference type="GeneID" id="96002551"/>
<dbReference type="GO" id="GO:0046872">
    <property type="term" value="F:metal ion binding"/>
    <property type="evidence" value="ECO:0007669"/>
    <property type="project" value="UniProtKB-KW"/>
</dbReference>
<evidence type="ECO:0000256" key="5">
    <source>
        <dbReference type="ARBA" id="ARBA00022833"/>
    </source>
</evidence>
<dbReference type="SUPFAM" id="SSF56281">
    <property type="entry name" value="Metallo-hydrolase/oxidoreductase"/>
    <property type="match status" value="1"/>
</dbReference>
<dbReference type="AlphaFoldDB" id="A0AB34KYE4"/>
<keyword evidence="8" id="KW-1185">Reference proteome</keyword>
<dbReference type="RefSeq" id="XP_069233022.1">
    <property type="nucleotide sequence ID" value="XM_069369713.1"/>
</dbReference>
<evidence type="ECO:0000256" key="1">
    <source>
        <dbReference type="ARBA" id="ARBA00001947"/>
    </source>
</evidence>
<proteinExistence type="inferred from homology"/>
<accession>A0AB34KYE4</accession>
<feature type="domain" description="Metallo-beta-lactamase" evidence="6">
    <location>
        <begin position="61"/>
        <end position="273"/>
    </location>
</feature>
<evidence type="ECO:0000256" key="4">
    <source>
        <dbReference type="ARBA" id="ARBA00022801"/>
    </source>
</evidence>
<dbReference type="CDD" id="cd07729">
    <property type="entry name" value="AHL_lactonase_MBL-fold"/>
    <property type="match status" value="1"/>
</dbReference>
<dbReference type="InterPro" id="IPR051013">
    <property type="entry name" value="MBL_superfamily_lactonases"/>
</dbReference>
<evidence type="ECO:0000313" key="7">
    <source>
        <dbReference type="EMBL" id="KAL1589917.1"/>
    </source>
</evidence>
<dbReference type="InterPro" id="IPR036866">
    <property type="entry name" value="RibonucZ/Hydroxyglut_hydro"/>
</dbReference>
<dbReference type="SMART" id="SM00849">
    <property type="entry name" value="Lactamase_B"/>
    <property type="match status" value="1"/>
</dbReference>
<sequence length="289" mass="31790">MSSGTNILARASVPAFLCPPGTKVHILNLGTMRVDAGWLLRGANSSSASNSNPENQGRDLIIAAALIEHPHMGLILFETGCAEDVEIEWGAPLTDLFPRTVYTEAMKLPNVIKATGNDIKDVKAIIMGHLHLDHAGGLEHFFGTNVPIYVHEEEFKHAAWSVATNADSGVYLASYLSLTALNWQTFSASPFHLCQGLTLHHSPGHTPGLCLLQINLARDGTFLFTTDQYHVRENYEDAKPQGWLARDHNAWVHSHQMVRNLVELFGARLVFGHDMETVRALTAEKGILE</sequence>
<gene>
    <name evidence="7" type="ORF">WHR41_01107</name>
</gene>
<comment type="caution">
    <text evidence="7">The sequence shown here is derived from an EMBL/GenBank/DDBJ whole genome shotgun (WGS) entry which is preliminary data.</text>
</comment>
<comment type="cofactor">
    <cofactor evidence="1">
        <name>Zn(2+)</name>
        <dbReference type="ChEBI" id="CHEBI:29105"/>
    </cofactor>
</comment>
<dbReference type="PANTHER" id="PTHR42978">
    <property type="entry name" value="QUORUM-QUENCHING LACTONASE YTNP-RELATED-RELATED"/>
    <property type="match status" value="1"/>
</dbReference>
<dbReference type="EMBL" id="JAAQHG020000003">
    <property type="protein sequence ID" value="KAL1589917.1"/>
    <property type="molecule type" value="Genomic_DNA"/>
</dbReference>
<protein>
    <recommendedName>
        <fullName evidence="6">Metallo-beta-lactamase domain-containing protein</fullName>
    </recommendedName>
</protein>
<keyword evidence="5" id="KW-0862">Zinc</keyword>
<dbReference type="Gene3D" id="3.60.15.10">
    <property type="entry name" value="Ribonuclease Z/Hydroxyacylglutathione hydrolase-like"/>
    <property type="match status" value="1"/>
</dbReference>
<dbReference type="GO" id="GO:0016787">
    <property type="term" value="F:hydrolase activity"/>
    <property type="evidence" value="ECO:0007669"/>
    <property type="project" value="UniProtKB-KW"/>
</dbReference>
<keyword evidence="4" id="KW-0378">Hydrolase</keyword>
<reference evidence="7 8" key="1">
    <citation type="journal article" date="2020" name="Microbiol. Resour. Announc.">
        <title>Draft Genome Sequence of a Cladosporium Species Isolated from the Mesophotic Ascidian Didemnum maculosum.</title>
        <authorList>
            <person name="Gioti A."/>
            <person name="Siaperas R."/>
            <person name="Nikolaivits E."/>
            <person name="Le Goff G."/>
            <person name="Ouazzani J."/>
            <person name="Kotoulas G."/>
            <person name="Topakas E."/>
        </authorList>
    </citation>
    <scope>NUCLEOTIDE SEQUENCE [LARGE SCALE GENOMIC DNA]</scope>
    <source>
        <strain evidence="7 8">TM138-S3</strain>
    </source>
</reference>
<dbReference type="InterPro" id="IPR001279">
    <property type="entry name" value="Metallo-B-lactamas"/>
</dbReference>
<name>A0AB34KYE4_9PEZI</name>
<evidence type="ECO:0000313" key="8">
    <source>
        <dbReference type="Proteomes" id="UP000803884"/>
    </source>
</evidence>
<dbReference type="Proteomes" id="UP000803884">
    <property type="component" value="Unassembled WGS sequence"/>
</dbReference>
<evidence type="ECO:0000256" key="2">
    <source>
        <dbReference type="ARBA" id="ARBA00007749"/>
    </source>
</evidence>
<comment type="similarity">
    <text evidence="2">Belongs to the metallo-beta-lactamase superfamily.</text>
</comment>